<evidence type="ECO:0000313" key="2">
    <source>
        <dbReference type="EnsemblMetazoa" id="SCAU003330-PA"/>
    </source>
</evidence>
<sequence length="233" mass="25100">MKRCCRIIGIVVVGLVILCESTPTSSQERVKRQMSISSAIPYDQAPAKNQLQQQGLPIIGALLPASLLGNLVNGLSSLVPLGNLGNLANLGNFGNLGSLLPGIGLPQTQQNQCPLGQISRCRCENVLPLSSRMDESLEIIQQRVSLNVQGEKELTARLSNGLLLFQRSGKETVSDSNGESAATQGYYTLPINANKYLTIYYTFTDSEYTVKADVTSQPPKNDLDVTPPLVLVV</sequence>
<proteinExistence type="predicted"/>
<dbReference type="VEuPathDB" id="VectorBase:SCAU003330"/>
<dbReference type="EnsemblMetazoa" id="SCAU003330-RA">
    <property type="protein sequence ID" value="SCAU003330-PA"/>
    <property type="gene ID" value="SCAU003330"/>
</dbReference>
<keyword evidence="3" id="KW-1185">Reference proteome</keyword>
<accession>A0A1I8NZ15</accession>
<feature type="signal peptide" evidence="1">
    <location>
        <begin position="1"/>
        <end position="26"/>
    </location>
</feature>
<evidence type="ECO:0000313" key="3">
    <source>
        <dbReference type="Proteomes" id="UP000095300"/>
    </source>
</evidence>
<gene>
    <name evidence="2" type="primary">106087971</name>
</gene>
<dbReference type="STRING" id="35570.A0A1I8NZ15"/>
<protein>
    <submittedName>
        <fullName evidence="2">Uncharacterized protein</fullName>
    </submittedName>
</protein>
<name>A0A1I8NZ15_STOCA</name>
<organism evidence="2 3">
    <name type="scientific">Stomoxys calcitrans</name>
    <name type="common">Stable fly</name>
    <name type="synonym">Conops calcitrans</name>
    <dbReference type="NCBI Taxonomy" id="35570"/>
    <lineage>
        <taxon>Eukaryota</taxon>
        <taxon>Metazoa</taxon>
        <taxon>Ecdysozoa</taxon>
        <taxon>Arthropoda</taxon>
        <taxon>Hexapoda</taxon>
        <taxon>Insecta</taxon>
        <taxon>Pterygota</taxon>
        <taxon>Neoptera</taxon>
        <taxon>Endopterygota</taxon>
        <taxon>Diptera</taxon>
        <taxon>Brachycera</taxon>
        <taxon>Muscomorpha</taxon>
        <taxon>Muscoidea</taxon>
        <taxon>Muscidae</taxon>
        <taxon>Stomoxys</taxon>
    </lineage>
</organism>
<evidence type="ECO:0000256" key="1">
    <source>
        <dbReference type="SAM" id="SignalP"/>
    </source>
</evidence>
<keyword evidence="1" id="KW-0732">Signal</keyword>
<dbReference type="Proteomes" id="UP000095300">
    <property type="component" value="Unassembled WGS sequence"/>
</dbReference>
<reference evidence="2" key="1">
    <citation type="submission" date="2020-05" db="UniProtKB">
        <authorList>
            <consortium name="EnsemblMetazoa"/>
        </authorList>
    </citation>
    <scope>IDENTIFICATION</scope>
    <source>
        <strain evidence="2">USDA</strain>
    </source>
</reference>
<feature type="chain" id="PRO_5009325747" evidence="1">
    <location>
        <begin position="27"/>
        <end position="233"/>
    </location>
</feature>
<dbReference type="AlphaFoldDB" id="A0A1I8NZ15"/>